<dbReference type="NCBIfam" id="TIGR04131">
    <property type="entry name" value="Bac_Flav_CTERM"/>
    <property type="match status" value="1"/>
</dbReference>
<evidence type="ECO:0000259" key="3">
    <source>
        <dbReference type="PROSITE" id="PS50093"/>
    </source>
</evidence>
<dbReference type="RefSeq" id="WP_104715922.1">
    <property type="nucleotide sequence ID" value="NZ_PTRA01000008.1"/>
</dbReference>
<dbReference type="Pfam" id="PF18911">
    <property type="entry name" value="PKD_4"/>
    <property type="match status" value="1"/>
</dbReference>
<dbReference type="CDD" id="cd00146">
    <property type="entry name" value="PKD"/>
    <property type="match status" value="2"/>
</dbReference>
<dbReference type="InterPro" id="IPR015943">
    <property type="entry name" value="WD40/YVTN_repeat-like_dom_sf"/>
</dbReference>
<dbReference type="Gene3D" id="2.60.40.10">
    <property type="entry name" value="Immunoglobulins"/>
    <property type="match status" value="2"/>
</dbReference>
<dbReference type="AlphaFoldDB" id="A0A2S7IFN3"/>
<proteinExistence type="predicted"/>
<feature type="domain" description="PKD" evidence="3">
    <location>
        <begin position="569"/>
        <end position="648"/>
    </location>
</feature>
<dbReference type="OrthoDB" id="9765926at2"/>
<accession>A0A2S7IFN3</accession>
<dbReference type="Proteomes" id="UP000239590">
    <property type="component" value="Unassembled WGS sequence"/>
</dbReference>
<keyword evidence="2" id="KW-0732">Signal</keyword>
<evidence type="ECO:0000256" key="1">
    <source>
        <dbReference type="SAM" id="MobiDB-lite"/>
    </source>
</evidence>
<feature type="chain" id="PRO_5015782760" evidence="2">
    <location>
        <begin position="22"/>
        <end position="971"/>
    </location>
</feature>
<dbReference type="SUPFAM" id="SSF69304">
    <property type="entry name" value="Tricorn protease N-terminal domain"/>
    <property type="match status" value="1"/>
</dbReference>
<gene>
    <name evidence="4" type="ORF">C5O19_24085</name>
</gene>
<feature type="domain" description="PKD" evidence="3">
    <location>
        <begin position="51"/>
        <end position="112"/>
    </location>
</feature>
<comment type="caution">
    <text evidence="4">The sequence shown here is derived from an EMBL/GenBank/DDBJ whole genome shotgun (WGS) entry which is preliminary data.</text>
</comment>
<dbReference type="SMART" id="SM00089">
    <property type="entry name" value="PKD"/>
    <property type="match status" value="2"/>
</dbReference>
<dbReference type="EMBL" id="PTRA01000008">
    <property type="protein sequence ID" value="PQA53757.1"/>
    <property type="molecule type" value="Genomic_DNA"/>
</dbReference>
<reference evidence="5" key="1">
    <citation type="submission" date="2018-02" db="EMBL/GenBank/DDBJ databases">
        <title>Genome sequencing of Solimonas sp. HR-BB.</title>
        <authorList>
            <person name="Lee Y."/>
            <person name="Jeon C.O."/>
        </authorList>
    </citation>
    <scope>NUCLEOTIDE SEQUENCE [LARGE SCALE GENOMIC DNA]</scope>
    <source>
        <strain evidence="5">HR-U</strain>
    </source>
</reference>
<evidence type="ECO:0000313" key="4">
    <source>
        <dbReference type="EMBL" id="PQA53757.1"/>
    </source>
</evidence>
<dbReference type="InterPro" id="IPR000601">
    <property type="entry name" value="PKD_dom"/>
</dbReference>
<organism evidence="4 5">
    <name type="scientific">Siphonobacter curvatus</name>
    <dbReference type="NCBI Taxonomy" id="2094562"/>
    <lineage>
        <taxon>Bacteria</taxon>
        <taxon>Pseudomonadati</taxon>
        <taxon>Bacteroidota</taxon>
        <taxon>Cytophagia</taxon>
        <taxon>Cytophagales</taxon>
        <taxon>Cytophagaceae</taxon>
        <taxon>Siphonobacter</taxon>
    </lineage>
</organism>
<feature type="region of interest" description="Disordered" evidence="1">
    <location>
        <begin position="262"/>
        <end position="284"/>
    </location>
</feature>
<keyword evidence="5" id="KW-1185">Reference proteome</keyword>
<name>A0A2S7IFN3_9BACT</name>
<dbReference type="InterPro" id="IPR013783">
    <property type="entry name" value="Ig-like_fold"/>
</dbReference>
<dbReference type="InterPro" id="IPR035986">
    <property type="entry name" value="PKD_dom_sf"/>
</dbReference>
<dbReference type="PROSITE" id="PS50093">
    <property type="entry name" value="PKD"/>
    <property type="match status" value="2"/>
</dbReference>
<dbReference type="InterPro" id="IPR022409">
    <property type="entry name" value="PKD/Chitinase_dom"/>
</dbReference>
<sequence>MIRKIYFTVLLWITCFLVAQAQTVKPSIRVTGRKCEPEQGCGGDSTRFEVTGVTATSWQWTFEDPNTSDPQAKSSTKAKPAHLYLQQGSYRVSVRGKLASGAEYSTDTTIKISTLPPAFEFFQGKEDTTICKGSELVLDPYDSRFFQGTPPAEGTVKYLWYPSGDTTRTLTVTEKGCYSVEIMNGDSCTVTDRINVKICGEADQQASKWYFGSNAGISFEGGQPTVITDGKINTPEGSSSISDRKGNLLFYTDGRKIYDKDGNVMTSRDASDTTSLSGSPNSTQAALIVPQPSCRGCETIYYVFTTRDVNDSLKCLEYSRVDMRGNGGKGIILDKNNPTGECNVSERLTSIENPKDSTYWVLSHGLGNSKFILKRLTKSGLEDADSPEIGIPHTSKYQGEGQIKFASSGGKMGVVIPGSDGSKNYAEIYNFNDSTGAITPPPITLDLGPAPPSAYGIEFSPDGKQVYVSLRGNDSTESILYQYDISNTDSTIIASTRIEVARSEKEFGALQYAPDGKIYMAVKGSQYLGVITPPSADSTDVEFELDGFNLGGKLSQLGLPNFVQSIIEPPSGPGISVADVCFGEPIEFGTGPICDPLKDKYEWDFGDGKGKSTQQSGQYTYAAAGTYTVTLRQYNDCKDTTMTQQVTVNPTPIANLGQDLNVCAKSVVLDSKNNFPNSQYIWQRNGRILAVDSTASSIRVDSSGQYVVFVLIGDCFSSDTIQVTLETPPNYSLGPDQKLCTGKTLQLDALPGGSSYLWNTGANTQLITVDQAGNYSVVVTIPRTNAISCEVSDTVRVDLLPLPNVSVIPKMSLCQPNNQTITLTGGPNDQFRYLWTPGSETTRVISVNRIGTYTVEVSTPDGCSEAHNIEVIDLCDPQILVPDAFSPNGDGQNDRLQVVTNHISDQDYEFRVYDRWGEMIFRTTDRKESWDGTYKGRTYPPQSYAWVVQYRSTYYPERGISTQRGAVLLAK</sequence>
<dbReference type="SUPFAM" id="SSF49299">
    <property type="entry name" value="PKD domain"/>
    <property type="match status" value="2"/>
</dbReference>
<dbReference type="InterPro" id="IPR026341">
    <property type="entry name" value="T9SS_type_B"/>
</dbReference>
<evidence type="ECO:0000313" key="5">
    <source>
        <dbReference type="Proteomes" id="UP000239590"/>
    </source>
</evidence>
<protein>
    <submittedName>
        <fullName evidence="4">PKD domain-containing protein</fullName>
    </submittedName>
</protein>
<dbReference type="Gene3D" id="2.130.10.10">
    <property type="entry name" value="YVTN repeat-like/Quinoprotein amine dehydrogenase"/>
    <property type="match status" value="1"/>
</dbReference>
<evidence type="ECO:0000256" key="2">
    <source>
        <dbReference type="SAM" id="SignalP"/>
    </source>
</evidence>
<feature type="signal peptide" evidence="2">
    <location>
        <begin position="1"/>
        <end position="21"/>
    </location>
</feature>
<feature type="compositionally biased region" description="Polar residues" evidence="1">
    <location>
        <begin position="264"/>
        <end position="284"/>
    </location>
</feature>
<dbReference type="Pfam" id="PF13585">
    <property type="entry name" value="CHU_C"/>
    <property type="match status" value="1"/>
</dbReference>